<reference evidence="3" key="1">
    <citation type="journal article" date="2021" name="Front. Microbiol.">
        <title>Comprehensive Comparative Genomics and Phenotyping of Methylobacterium Species.</title>
        <authorList>
            <person name="Alessa O."/>
            <person name="Ogura Y."/>
            <person name="Fujitani Y."/>
            <person name="Takami H."/>
            <person name="Hayashi T."/>
            <person name="Sahin N."/>
            <person name="Tani A."/>
        </authorList>
    </citation>
    <scope>NUCLEOTIDE SEQUENCE</scope>
    <source>
        <strain evidence="3">LMG 23639</strain>
    </source>
</reference>
<keyword evidence="2" id="KW-0732">Signal</keyword>
<evidence type="ECO:0008006" key="5">
    <source>
        <dbReference type="Google" id="ProtNLM"/>
    </source>
</evidence>
<gene>
    <name evidence="3" type="ORF">AOPFMNJM_1796</name>
</gene>
<feature type="transmembrane region" description="Helical" evidence="1">
    <location>
        <begin position="30"/>
        <end position="49"/>
    </location>
</feature>
<keyword evidence="4" id="KW-1185">Reference proteome</keyword>
<evidence type="ECO:0000256" key="2">
    <source>
        <dbReference type="SAM" id="SignalP"/>
    </source>
</evidence>
<dbReference type="RefSeq" id="WP_238275199.1">
    <property type="nucleotide sequence ID" value="NZ_BPQR01000030.1"/>
</dbReference>
<organism evidence="3 4">
    <name type="scientific">Methylobacterium jeotgali</name>
    <dbReference type="NCBI Taxonomy" id="381630"/>
    <lineage>
        <taxon>Bacteria</taxon>
        <taxon>Pseudomonadati</taxon>
        <taxon>Pseudomonadota</taxon>
        <taxon>Alphaproteobacteria</taxon>
        <taxon>Hyphomicrobiales</taxon>
        <taxon>Methylobacteriaceae</taxon>
        <taxon>Methylobacterium</taxon>
    </lineage>
</organism>
<keyword evidence="1" id="KW-0472">Membrane</keyword>
<sequence>MRNIALLSAAALVAGGLVTNSAAQARDGGAIAAGVIGGLAAGALLGAAVSESRAAPAYGYGYDYVPPPRPIYRPAPVVRVEEYEAPVYETRRVVSYERVPVGYGYRPAPVRWHRDWDRPYGYGGW</sequence>
<comment type="caution">
    <text evidence="3">The sequence shown here is derived from an EMBL/GenBank/DDBJ whole genome shotgun (WGS) entry which is preliminary data.</text>
</comment>
<feature type="chain" id="PRO_5047321838" description="PXPV repeat-containing protein" evidence="2">
    <location>
        <begin position="26"/>
        <end position="125"/>
    </location>
</feature>
<evidence type="ECO:0000313" key="4">
    <source>
        <dbReference type="Proteomes" id="UP001055102"/>
    </source>
</evidence>
<keyword evidence="1" id="KW-0812">Transmembrane</keyword>
<accession>A0ABQ4STG0</accession>
<name>A0ABQ4STG0_9HYPH</name>
<evidence type="ECO:0000256" key="1">
    <source>
        <dbReference type="SAM" id="Phobius"/>
    </source>
</evidence>
<protein>
    <recommendedName>
        <fullName evidence="5">PXPV repeat-containing protein</fullName>
    </recommendedName>
</protein>
<reference evidence="3" key="2">
    <citation type="submission" date="2021-08" db="EMBL/GenBank/DDBJ databases">
        <authorList>
            <person name="Tani A."/>
            <person name="Ola A."/>
            <person name="Ogura Y."/>
            <person name="Katsura K."/>
            <person name="Hayashi T."/>
        </authorList>
    </citation>
    <scope>NUCLEOTIDE SEQUENCE</scope>
    <source>
        <strain evidence="3">LMG 23639</strain>
    </source>
</reference>
<keyword evidence="1" id="KW-1133">Transmembrane helix</keyword>
<proteinExistence type="predicted"/>
<dbReference type="Proteomes" id="UP001055102">
    <property type="component" value="Unassembled WGS sequence"/>
</dbReference>
<feature type="signal peptide" evidence="2">
    <location>
        <begin position="1"/>
        <end position="25"/>
    </location>
</feature>
<evidence type="ECO:0000313" key="3">
    <source>
        <dbReference type="EMBL" id="GJE06476.1"/>
    </source>
</evidence>
<dbReference type="EMBL" id="BPQR01000030">
    <property type="protein sequence ID" value="GJE06476.1"/>
    <property type="molecule type" value="Genomic_DNA"/>
</dbReference>